<proteinExistence type="predicted"/>
<gene>
    <name evidence="1" type="ORF">Vadar_002869</name>
</gene>
<reference evidence="1 2" key="1">
    <citation type="journal article" date="2021" name="Hortic Res">
        <title>High-quality reference genome and annotation aids understanding of berry development for evergreen blueberry (Vaccinium darrowii).</title>
        <authorList>
            <person name="Yu J."/>
            <person name="Hulse-Kemp A.M."/>
            <person name="Babiker E."/>
            <person name="Staton M."/>
        </authorList>
    </citation>
    <scope>NUCLEOTIDE SEQUENCE [LARGE SCALE GENOMIC DNA]</scope>
    <source>
        <strain evidence="2">cv. NJ 8807/NJ 8810</strain>
        <tissue evidence="1">Young leaf</tissue>
    </source>
</reference>
<sequence>MESWSYVSHQKGKNGSMGLELKTPYGNYENSFAVTSEEGIENQGFVQLNSPEMMTRKSWPRREGISTPISYMSNTFSGENDSSSKISGSVVESNSRDSSLIDLKLGRIADAVELISSKAAPVLSSVDSSLPAKRVRAGLSSQTPLCQVYGCNKDLSSCKDYHKRHKVCEVHSKTAKVVVKGIEQRFCQQCSRFHLLAEFDDGKRSCRKRLAGHNERRRKPHTGIHSVRTGKLFQSYDGSSFRGSSLTASSSVCQDILSNNLLHPQTHDPDHWSGHIKLENEGDCCPKSAMPTANGHLHPKSILPHGFEKYCPPFHADGVNSATGRAFNEFSNLYPHEIGPSHCVLGSLVQNTSIGSEDFNLFDSASTVSSRALSLLSSQSQNSSTHSSRIPVAQPPSVSGSHAHNSLNQVSENHLGSSDGIFQGSQYLDARERLSCEHGPTVDLLQLSSQLQRVEREKQSMQFELENDAFSSLQQCKNKEN</sequence>
<name>A0ACB7YSY4_9ERIC</name>
<accession>A0ACB7YSY4</accession>
<evidence type="ECO:0000313" key="1">
    <source>
        <dbReference type="EMBL" id="KAH7856563.1"/>
    </source>
</evidence>
<keyword evidence="2" id="KW-1185">Reference proteome</keyword>
<protein>
    <submittedName>
        <fullName evidence="1">Uncharacterized protein</fullName>
    </submittedName>
</protein>
<evidence type="ECO:0000313" key="2">
    <source>
        <dbReference type="Proteomes" id="UP000828048"/>
    </source>
</evidence>
<dbReference type="Proteomes" id="UP000828048">
    <property type="component" value="Chromosome 3"/>
</dbReference>
<dbReference type="EMBL" id="CM037153">
    <property type="protein sequence ID" value="KAH7856563.1"/>
    <property type="molecule type" value="Genomic_DNA"/>
</dbReference>
<comment type="caution">
    <text evidence="1">The sequence shown here is derived from an EMBL/GenBank/DDBJ whole genome shotgun (WGS) entry which is preliminary data.</text>
</comment>
<organism evidence="1 2">
    <name type="scientific">Vaccinium darrowii</name>
    <dbReference type="NCBI Taxonomy" id="229202"/>
    <lineage>
        <taxon>Eukaryota</taxon>
        <taxon>Viridiplantae</taxon>
        <taxon>Streptophyta</taxon>
        <taxon>Embryophyta</taxon>
        <taxon>Tracheophyta</taxon>
        <taxon>Spermatophyta</taxon>
        <taxon>Magnoliopsida</taxon>
        <taxon>eudicotyledons</taxon>
        <taxon>Gunneridae</taxon>
        <taxon>Pentapetalae</taxon>
        <taxon>asterids</taxon>
        <taxon>Ericales</taxon>
        <taxon>Ericaceae</taxon>
        <taxon>Vaccinioideae</taxon>
        <taxon>Vaccinieae</taxon>
        <taxon>Vaccinium</taxon>
    </lineage>
</organism>